<feature type="transmembrane region" description="Helical" evidence="7">
    <location>
        <begin position="111"/>
        <end position="133"/>
    </location>
</feature>
<dbReference type="SUPFAM" id="SSF54862">
    <property type="entry name" value="4Fe-4S ferredoxins"/>
    <property type="match status" value="1"/>
</dbReference>
<dbReference type="PROSITE" id="PS00198">
    <property type="entry name" value="4FE4S_FER_1"/>
    <property type="match status" value="1"/>
</dbReference>
<evidence type="ECO:0000256" key="5">
    <source>
        <dbReference type="ARBA" id="ARBA00023004"/>
    </source>
</evidence>
<keyword evidence="7" id="KW-0812">Transmembrane</keyword>
<dbReference type="EMBL" id="JAGFNZ010000003">
    <property type="protein sequence ID" value="MBW7573217.1"/>
    <property type="molecule type" value="Genomic_DNA"/>
</dbReference>
<dbReference type="InterPro" id="IPR051684">
    <property type="entry name" value="Electron_Trans/Redox"/>
</dbReference>
<dbReference type="PANTHER" id="PTHR30176">
    <property type="entry name" value="FERREDOXIN-TYPE PROTEIN NAPH"/>
    <property type="match status" value="1"/>
</dbReference>
<comment type="caution">
    <text evidence="9">The sequence shown here is derived from an EMBL/GenBank/DDBJ whole genome shotgun (WGS) entry which is preliminary data.</text>
</comment>
<sequence length="399" mass="43462">MKTKRKLSILQLSRLLLQIVLFVFLPALYISTLDGVKQIYLAFIHRSISANVIPQLIEVIAIIPITILLGRFFCGWMCAFGSFSDFIYRISQRVFKKKFKLSEQADAWMKIIKYIVLAILVVDVWTLEITAFRTASPWDVFGMLVTVGKVPDFPYVLTNLTVGFAAFIAIIVASALIERFFCRYLCPLGAIFSLVSKLRVAKIKKPSNQCGACRMCTNSCAMGIPLYKMDVVSSGECINCMKCITSCPRGNADFAIAKKDIRPLMAGVATVATMTGIYYTGDFTVNAAEITTGNTTTVSQTSPSATENQLYKDGTYQGSGTGFRGATTTVSVVVLDGKIDTINLDSSGDDRKFLNRAYSTVSQEIISSQSTDVDAVSGATFSSNGIMRAVADALSNAAV</sequence>
<evidence type="ECO:0000259" key="8">
    <source>
        <dbReference type="PROSITE" id="PS51379"/>
    </source>
</evidence>
<evidence type="ECO:0000313" key="10">
    <source>
        <dbReference type="Proteomes" id="UP000719942"/>
    </source>
</evidence>
<evidence type="ECO:0000256" key="1">
    <source>
        <dbReference type="ARBA" id="ARBA00022448"/>
    </source>
</evidence>
<gene>
    <name evidence="9" type="ORF">J5W02_10375</name>
</gene>
<dbReference type="PANTHER" id="PTHR30176:SF3">
    <property type="entry name" value="FERREDOXIN-TYPE PROTEIN NAPH"/>
    <property type="match status" value="1"/>
</dbReference>
<feature type="transmembrane region" description="Helical" evidence="7">
    <location>
        <begin position="12"/>
        <end position="31"/>
    </location>
</feature>
<feature type="transmembrane region" description="Helical" evidence="7">
    <location>
        <begin position="59"/>
        <end position="90"/>
    </location>
</feature>
<keyword evidence="6" id="KW-0411">Iron-sulfur</keyword>
<proteinExistence type="predicted"/>
<dbReference type="InterPro" id="IPR007329">
    <property type="entry name" value="FMN-bd"/>
</dbReference>
<evidence type="ECO:0000256" key="3">
    <source>
        <dbReference type="ARBA" id="ARBA00022723"/>
    </source>
</evidence>
<dbReference type="Pfam" id="PF04205">
    <property type="entry name" value="FMN_bind"/>
    <property type="match status" value="1"/>
</dbReference>
<keyword evidence="10" id="KW-1185">Reference proteome</keyword>
<evidence type="ECO:0000256" key="4">
    <source>
        <dbReference type="ARBA" id="ARBA00022982"/>
    </source>
</evidence>
<dbReference type="InterPro" id="IPR017900">
    <property type="entry name" value="4Fe4S_Fe_S_CS"/>
</dbReference>
<keyword evidence="3" id="KW-0479">Metal-binding</keyword>
<dbReference type="Proteomes" id="UP000719942">
    <property type="component" value="Unassembled WGS sequence"/>
</dbReference>
<evidence type="ECO:0000313" key="9">
    <source>
        <dbReference type="EMBL" id="MBW7573217.1"/>
    </source>
</evidence>
<keyword evidence="4" id="KW-0249">Electron transport</keyword>
<dbReference type="PROSITE" id="PS51379">
    <property type="entry name" value="4FE4S_FER_2"/>
    <property type="match status" value="1"/>
</dbReference>
<keyword evidence="5" id="KW-0408">Iron</keyword>
<name>A0ABS7DPI5_9FIRM</name>
<feature type="transmembrane region" description="Helical" evidence="7">
    <location>
        <begin position="153"/>
        <end position="177"/>
    </location>
</feature>
<dbReference type="SMART" id="SM00900">
    <property type="entry name" value="FMN_bind"/>
    <property type="match status" value="1"/>
</dbReference>
<dbReference type="InterPro" id="IPR017896">
    <property type="entry name" value="4Fe4S_Fe-S-bd"/>
</dbReference>
<reference evidence="9 10" key="1">
    <citation type="submission" date="2021-03" db="EMBL/GenBank/DDBJ databases">
        <title>Caproiciproducens sp. nov. isolated from feces of cow.</title>
        <authorList>
            <person name="Choi J.-Y."/>
        </authorList>
    </citation>
    <scope>NUCLEOTIDE SEQUENCE [LARGE SCALE GENOMIC DNA]</scope>
    <source>
        <strain evidence="9 10">AGMB10547</strain>
    </source>
</reference>
<evidence type="ECO:0000256" key="6">
    <source>
        <dbReference type="ARBA" id="ARBA00023014"/>
    </source>
</evidence>
<accession>A0ABS7DPI5</accession>
<keyword evidence="2" id="KW-0004">4Fe-4S</keyword>
<feature type="domain" description="4Fe-4S ferredoxin-type" evidence="8">
    <location>
        <begin position="228"/>
        <end position="257"/>
    </location>
</feature>
<protein>
    <submittedName>
        <fullName evidence="9">4Fe-4S binding protein</fullName>
    </submittedName>
</protein>
<keyword evidence="7" id="KW-1133">Transmembrane helix</keyword>
<dbReference type="Gene3D" id="3.90.1010.20">
    <property type="match status" value="1"/>
</dbReference>
<evidence type="ECO:0000256" key="7">
    <source>
        <dbReference type="SAM" id="Phobius"/>
    </source>
</evidence>
<evidence type="ECO:0000256" key="2">
    <source>
        <dbReference type="ARBA" id="ARBA00022485"/>
    </source>
</evidence>
<keyword evidence="1" id="KW-0813">Transport</keyword>
<dbReference type="RefSeq" id="WP_219965606.1">
    <property type="nucleotide sequence ID" value="NZ_JAGFNZ010000003.1"/>
</dbReference>
<keyword evidence="7" id="KW-0472">Membrane</keyword>
<dbReference type="Pfam" id="PF12801">
    <property type="entry name" value="Fer4_5"/>
    <property type="match status" value="2"/>
</dbReference>
<organism evidence="9 10">
    <name type="scientific">Caproiciproducens faecalis</name>
    <dbReference type="NCBI Taxonomy" id="2820301"/>
    <lineage>
        <taxon>Bacteria</taxon>
        <taxon>Bacillati</taxon>
        <taxon>Bacillota</taxon>
        <taxon>Clostridia</taxon>
        <taxon>Eubacteriales</taxon>
        <taxon>Acutalibacteraceae</taxon>
        <taxon>Caproiciproducens</taxon>
    </lineage>
</organism>